<dbReference type="GO" id="GO:0006281">
    <property type="term" value="P:DNA repair"/>
    <property type="evidence" value="ECO:0007669"/>
    <property type="project" value="UniProtKB-ARBA"/>
</dbReference>
<dbReference type="PANTHER" id="PTHR46609">
    <property type="entry name" value="EXONUCLEASE, PHAGE-TYPE/RECB, C-TERMINAL DOMAIN-CONTAINING PROTEIN"/>
    <property type="match status" value="1"/>
</dbReference>
<sequence length="318" mass="37390">MTTASPGKTAKRYMSNIERIRKNTVMRRRKLFCEGGKRKKPMIKYSGPDADYGLAEPLDGLISDNDLKKKKKNFLKQLNEVNREDLEYVTREQSLSNDWHNERKKRLTASNFGEICKMRKNTSCRKKVYSLLYRPNTTCKQTTYGIQMEPLARAHFETLYNVHVQICGLFCDKEFSYLAATPDGLIGENSILEIKCPFAAKDSLNAVEAVEMKMLQYCSIENGELTLKKDHKYYYQIIGQLRITNRKFCYFVIYTPNWTNTQKIEYDDVFWRTKMVDKLKLFYLECLLPEIVDPLYGKRFLTSDIRDPDHIKHQINKK</sequence>
<dbReference type="Pfam" id="PF09588">
    <property type="entry name" value="YqaJ"/>
    <property type="match status" value="1"/>
</dbReference>
<reference evidence="2 3" key="1">
    <citation type="submission" date="2023-01" db="EMBL/GenBank/DDBJ databases">
        <authorList>
            <person name="Whitehead M."/>
        </authorList>
    </citation>
    <scope>NUCLEOTIDE SEQUENCE [LARGE SCALE GENOMIC DNA]</scope>
</reference>
<evidence type="ECO:0000313" key="2">
    <source>
        <dbReference type="EMBL" id="CAI6376118.1"/>
    </source>
</evidence>
<dbReference type="InterPro" id="IPR011335">
    <property type="entry name" value="Restrct_endonuc-II-like"/>
</dbReference>
<organism evidence="2 3">
    <name type="scientific">Macrosiphum euphorbiae</name>
    <name type="common">potato aphid</name>
    <dbReference type="NCBI Taxonomy" id="13131"/>
    <lineage>
        <taxon>Eukaryota</taxon>
        <taxon>Metazoa</taxon>
        <taxon>Ecdysozoa</taxon>
        <taxon>Arthropoda</taxon>
        <taxon>Hexapoda</taxon>
        <taxon>Insecta</taxon>
        <taxon>Pterygota</taxon>
        <taxon>Neoptera</taxon>
        <taxon>Paraneoptera</taxon>
        <taxon>Hemiptera</taxon>
        <taxon>Sternorrhyncha</taxon>
        <taxon>Aphidomorpha</taxon>
        <taxon>Aphidoidea</taxon>
        <taxon>Aphididae</taxon>
        <taxon>Macrosiphini</taxon>
        <taxon>Macrosiphum</taxon>
    </lineage>
</organism>
<evidence type="ECO:0000259" key="1">
    <source>
        <dbReference type="Pfam" id="PF09588"/>
    </source>
</evidence>
<dbReference type="AlphaFoldDB" id="A0AAV0Y5Q7"/>
<feature type="domain" description="YqaJ viral recombinase" evidence="1">
    <location>
        <begin position="98"/>
        <end position="246"/>
    </location>
</feature>
<accession>A0AAV0Y5Q7</accession>
<dbReference type="SUPFAM" id="SSF52980">
    <property type="entry name" value="Restriction endonuclease-like"/>
    <property type="match status" value="1"/>
</dbReference>
<dbReference type="InterPro" id="IPR051703">
    <property type="entry name" value="NF-kappa-B_Signaling_Reg"/>
</dbReference>
<dbReference type="InterPro" id="IPR019080">
    <property type="entry name" value="YqaJ_viral_recombinase"/>
</dbReference>
<gene>
    <name evidence="2" type="ORF">MEUPH1_LOCUS29529</name>
</gene>
<dbReference type="EMBL" id="CARXXK010001428">
    <property type="protein sequence ID" value="CAI6376118.1"/>
    <property type="molecule type" value="Genomic_DNA"/>
</dbReference>
<dbReference type="InterPro" id="IPR011604">
    <property type="entry name" value="PDDEXK-like_dom_sf"/>
</dbReference>
<name>A0AAV0Y5Q7_9HEMI</name>
<protein>
    <recommendedName>
        <fullName evidence="1">YqaJ viral recombinase domain-containing protein</fullName>
    </recommendedName>
</protein>
<keyword evidence="3" id="KW-1185">Reference proteome</keyword>
<proteinExistence type="predicted"/>
<evidence type="ECO:0000313" key="3">
    <source>
        <dbReference type="Proteomes" id="UP001160148"/>
    </source>
</evidence>
<dbReference type="PANTHER" id="PTHR46609:SF8">
    <property type="entry name" value="YQAJ VIRAL RECOMBINASE DOMAIN-CONTAINING PROTEIN"/>
    <property type="match status" value="1"/>
</dbReference>
<dbReference type="Proteomes" id="UP001160148">
    <property type="component" value="Unassembled WGS sequence"/>
</dbReference>
<dbReference type="CDD" id="cd22343">
    <property type="entry name" value="PDDEXK_lambda_exonuclease-like"/>
    <property type="match status" value="1"/>
</dbReference>
<comment type="caution">
    <text evidence="2">The sequence shown here is derived from an EMBL/GenBank/DDBJ whole genome shotgun (WGS) entry which is preliminary data.</text>
</comment>
<dbReference type="Gene3D" id="3.90.320.10">
    <property type="match status" value="1"/>
</dbReference>